<proteinExistence type="predicted"/>
<keyword evidence="7" id="KW-1185">Reference proteome</keyword>
<evidence type="ECO:0000256" key="2">
    <source>
        <dbReference type="ARBA" id="ARBA00022734"/>
    </source>
</evidence>
<dbReference type="InterPro" id="IPR011009">
    <property type="entry name" value="Kinase-like_dom_sf"/>
</dbReference>
<dbReference type="Gene3D" id="1.10.510.10">
    <property type="entry name" value="Transferase(Phosphotransferase) domain 1"/>
    <property type="match status" value="1"/>
</dbReference>
<name>A0A835Y3G6_9CHLO</name>
<dbReference type="InterPro" id="IPR036404">
    <property type="entry name" value="Jacalin-like_lectin_dom_sf"/>
</dbReference>
<dbReference type="GO" id="GO:0005524">
    <property type="term" value="F:ATP binding"/>
    <property type="evidence" value="ECO:0007669"/>
    <property type="project" value="UniProtKB-UniRule"/>
</dbReference>
<dbReference type="PANTHER" id="PTHR33589">
    <property type="entry name" value="OS11G0524900 PROTEIN"/>
    <property type="match status" value="1"/>
</dbReference>
<dbReference type="SUPFAM" id="SSF51101">
    <property type="entry name" value="Mannose-binding lectins"/>
    <property type="match status" value="2"/>
</dbReference>
<dbReference type="GO" id="GO:0004672">
    <property type="term" value="F:protein kinase activity"/>
    <property type="evidence" value="ECO:0007669"/>
    <property type="project" value="InterPro"/>
</dbReference>
<dbReference type="Pfam" id="PF00069">
    <property type="entry name" value="Pkinase"/>
    <property type="match status" value="1"/>
</dbReference>
<accession>A0A835Y3G6</accession>
<dbReference type="Gene3D" id="3.30.200.20">
    <property type="entry name" value="Phosphorylase Kinase, domain 1"/>
    <property type="match status" value="1"/>
</dbReference>
<evidence type="ECO:0000313" key="6">
    <source>
        <dbReference type="EMBL" id="KAG2490369.1"/>
    </source>
</evidence>
<keyword evidence="3" id="KW-0547">Nucleotide-binding</keyword>
<feature type="compositionally biased region" description="Polar residues" evidence="4">
    <location>
        <begin position="913"/>
        <end position="929"/>
    </location>
</feature>
<evidence type="ECO:0000256" key="3">
    <source>
        <dbReference type="PROSITE-ProRule" id="PRU10141"/>
    </source>
</evidence>
<protein>
    <recommendedName>
        <fullName evidence="5">Protein kinase domain-containing protein</fullName>
    </recommendedName>
</protein>
<dbReference type="PROSITE" id="PS50011">
    <property type="entry name" value="PROTEIN_KINASE_DOM"/>
    <property type="match status" value="1"/>
</dbReference>
<dbReference type="InterPro" id="IPR017441">
    <property type="entry name" value="Protein_kinase_ATP_BS"/>
</dbReference>
<dbReference type="Pfam" id="PF01419">
    <property type="entry name" value="Jacalin"/>
    <property type="match status" value="1"/>
</dbReference>
<organism evidence="6 7">
    <name type="scientific">Edaphochlamys debaryana</name>
    <dbReference type="NCBI Taxonomy" id="47281"/>
    <lineage>
        <taxon>Eukaryota</taxon>
        <taxon>Viridiplantae</taxon>
        <taxon>Chlorophyta</taxon>
        <taxon>core chlorophytes</taxon>
        <taxon>Chlorophyceae</taxon>
        <taxon>CS clade</taxon>
        <taxon>Chlamydomonadales</taxon>
        <taxon>Chlamydomonadales incertae sedis</taxon>
        <taxon>Edaphochlamys</taxon>
    </lineage>
</organism>
<keyword evidence="1" id="KW-0732">Signal</keyword>
<dbReference type="Gene3D" id="2.100.10.30">
    <property type="entry name" value="Jacalin-like lectin domain"/>
    <property type="match status" value="2"/>
</dbReference>
<dbReference type="PANTHER" id="PTHR33589:SF3">
    <property type="entry name" value="ZYMOGEN GRANULE MEMBRANE PROTEIN 16-LIKE"/>
    <property type="match status" value="1"/>
</dbReference>
<evidence type="ECO:0000259" key="5">
    <source>
        <dbReference type="PROSITE" id="PS50011"/>
    </source>
</evidence>
<feature type="binding site" evidence="3">
    <location>
        <position position="1043"/>
    </location>
    <ligand>
        <name>ATP</name>
        <dbReference type="ChEBI" id="CHEBI:30616"/>
    </ligand>
</feature>
<dbReference type="GO" id="GO:0030246">
    <property type="term" value="F:carbohydrate binding"/>
    <property type="evidence" value="ECO:0007669"/>
    <property type="project" value="UniProtKB-KW"/>
</dbReference>
<feature type="region of interest" description="Disordered" evidence="4">
    <location>
        <begin position="871"/>
        <end position="930"/>
    </location>
</feature>
<feature type="compositionally biased region" description="Low complexity" evidence="4">
    <location>
        <begin position="887"/>
        <end position="899"/>
    </location>
</feature>
<feature type="region of interest" description="Disordered" evidence="4">
    <location>
        <begin position="831"/>
        <end position="850"/>
    </location>
</feature>
<dbReference type="Proteomes" id="UP000612055">
    <property type="component" value="Unassembled WGS sequence"/>
</dbReference>
<gene>
    <name evidence="6" type="ORF">HYH03_011171</name>
</gene>
<dbReference type="SUPFAM" id="SSF56112">
    <property type="entry name" value="Protein kinase-like (PK-like)"/>
    <property type="match status" value="1"/>
</dbReference>
<dbReference type="OrthoDB" id="540052at2759"/>
<dbReference type="PROSITE" id="PS00107">
    <property type="entry name" value="PROTEIN_KINASE_ATP"/>
    <property type="match status" value="1"/>
</dbReference>
<comment type="caution">
    <text evidence="6">The sequence shown here is derived from an EMBL/GenBank/DDBJ whole genome shotgun (WGS) entry which is preliminary data.</text>
</comment>
<dbReference type="InterPro" id="IPR052321">
    <property type="entry name" value="PolyBind_ProtTraffic"/>
</dbReference>
<dbReference type="EMBL" id="JAEHOE010000062">
    <property type="protein sequence ID" value="KAG2490369.1"/>
    <property type="molecule type" value="Genomic_DNA"/>
</dbReference>
<dbReference type="PROSITE" id="PS00109">
    <property type="entry name" value="PROTEIN_KINASE_TYR"/>
    <property type="match status" value="1"/>
</dbReference>
<feature type="domain" description="Protein kinase" evidence="5">
    <location>
        <begin position="1016"/>
        <end position="1365"/>
    </location>
</feature>
<evidence type="ECO:0000256" key="1">
    <source>
        <dbReference type="ARBA" id="ARBA00022729"/>
    </source>
</evidence>
<dbReference type="InterPro" id="IPR000719">
    <property type="entry name" value="Prot_kinase_dom"/>
</dbReference>
<keyword evidence="3" id="KW-0067">ATP-binding</keyword>
<feature type="region of interest" description="Disordered" evidence="4">
    <location>
        <begin position="748"/>
        <end position="784"/>
    </location>
</feature>
<evidence type="ECO:0000313" key="7">
    <source>
        <dbReference type="Proteomes" id="UP000612055"/>
    </source>
</evidence>
<evidence type="ECO:0000256" key="4">
    <source>
        <dbReference type="SAM" id="MobiDB-lite"/>
    </source>
</evidence>
<dbReference type="InterPro" id="IPR001229">
    <property type="entry name" value="Jacalin-like_lectin_dom"/>
</dbReference>
<dbReference type="InterPro" id="IPR008266">
    <property type="entry name" value="Tyr_kinase_AS"/>
</dbReference>
<reference evidence="6" key="1">
    <citation type="journal article" date="2020" name="bioRxiv">
        <title>Comparative genomics of Chlamydomonas.</title>
        <authorList>
            <person name="Craig R.J."/>
            <person name="Hasan A.R."/>
            <person name="Ness R.W."/>
            <person name="Keightley P.D."/>
        </authorList>
    </citation>
    <scope>NUCLEOTIDE SEQUENCE</scope>
    <source>
        <strain evidence="6">CCAP 11/70</strain>
    </source>
</reference>
<sequence length="1372" mass="142958">MDLTPQLLAKVSIEDGESAQRLIGEIAAVIQQQPSIQDQWDIWLWDVHRPCRAASYVIQDETEPKEFFMTTDRPCAWTITFLCMPEEFVLASGQMSSSQWYRQYVLGPQRPVASNWRLGPQASGLQLVSSDLVLGDPDPPTNITVAFNEADRFWTAGPVVAALYRSGNGKLLTLKPVRENETSLAWGWFNRPATITGAIGATNTSLDQGPTYEVISNLPNYDYIVAVQGCYRAGEVEMLFFLTRTGRQWQLGRGGCTTWFREDAPPGGYLAGFSGRYTNASLWAFQPPPVGLRPVGVAWINQLKLVWAAPAGSGAPNSTVLPPASPTPGACPAALPLASAVVREDWVAACGEPYGLVCPSNACCGGSVTQPSGDSYSTCATSLQQCQVSCSPRFGLCATRPDESVVSFVRSPAIGQTRSAGGTLEASYAGEVFLIKTDIQHTYPEALQYCAASTYMGLSWSLVDVRSSLAWVTSMDTRRDAYASITELGYFWVVMDQTYIDLAFDSGVACYRGAYGQPYGKDQWTHQYVPSRCSITAMVVCRASAAQNTSALVRDAAFNRTMARNWNTSVHALYVSRTFGTGPYGSGSCAFSLGMDPAVDLPRSAITVSPVLTNRTAVGNQIVGVDVSTAVQLSNDTDTVTALTGLRLRFAGAAANASGGAASSDGWRSLQLSSDEVIVAVSGCSGGFVERLVFHTNKGRLWTSPYSVSSVCSIPFLERAPNNSYLVGLRGSAGQYVENLQLVWGQPTNASMPPPPMPPSTAFADPVPSPVPSPSPAGGDDGGSSDAVAIGVGVGVGVGGAVLIAAVLGAVWWKRTQIPAAAAVAGKGGAGAEAAAGGAAGGAPGGAASTSAASSSAVQIVVDDSSKATSSALAVPSGKKSSNGEVSNTDSSRTPTTTTAGGGASGSIPTAGVSGSKSDQPMSVPSSTAPMDMSKIRSYVSEIEDRLSAYIKAGANTLDEADPAAAAAAAAGAAAGAAAAAAAPAPAKQNSPAPKTDIATAIAKLHAELSGRQEQLKITTVLGKGSSGVVYLGTWRGLRVAVKTLVVHDALLGKENRQRHRAILEAAISKSLQHPHVVNTYAAEVLPLGVVDTPAPMPAPKEGELFPEGMGDVYKLYIIQEFCEVGSLSNAISAGVVGSVAAGGAASLCALTLALDVACGMAHIHSRNIVHGDLSPSNVLLATCPRGLDGRPEVPYYMAQEDAVARRPLEGFWRPQVVAKIADFGLSVRMTESQTHASNRYQGTPAYAAPEVMSAGHLSKAADVWAFGVILLELTHGTHIRDIRGLGGEGSEGTGSSAMEALAAAATPGGPGDEAMAWAVPPPHTPPQLATLIRACVEREPGKRLTFTEVVDGLVGVLWAAHQQLGGELHTQ</sequence>
<keyword evidence="2" id="KW-0430">Lectin</keyword>